<dbReference type="GO" id="GO:0006935">
    <property type="term" value="P:chemotaxis"/>
    <property type="evidence" value="ECO:0007669"/>
    <property type="project" value="UniProtKB-KW"/>
</dbReference>
<evidence type="ECO:0000259" key="16">
    <source>
        <dbReference type="PROSITE" id="PS50851"/>
    </source>
</evidence>
<dbReference type="InterPro" id="IPR004105">
    <property type="entry name" value="CheA-like_dim"/>
</dbReference>
<dbReference type="PROSITE" id="PS50894">
    <property type="entry name" value="HPT"/>
    <property type="match status" value="1"/>
</dbReference>
<keyword evidence="10 18" id="KW-0418">Kinase</keyword>
<feature type="domain" description="CheW-like" evidence="16">
    <location>
        <begin position="703"/>
        <end position="843"/>
    </location>
</feature>
<evidence type="ECO:0000256" key="13">
    <source>
        <dbReference type="ARBA" id="ARBA00035100"/>
    </source>
</evidence>
<comment type="caution">
    <text evidence="18">The sequence shown here is derived from an EMBL/GenBank/DDBJ whole genome shotgun (WGS) entry which is preliminary data.</text>
</comment>
<keyword evidence="19" id="KW-1185">Reference proteome</keyword>
<dbReference type="AlphaFoldDB" id="A0A1B9ADS1"/>
<keyword evidence="11" id="KW-0067">ATP-binding</keyword>
<accession>A0A1B9ADS1</accession>
<dbReference type="GO" id="GO:0005737">
    <property type="term" value="C:cytoplasm"/>
    <property type="evidence" value="ECO:0007669"/>
    <property type="project" value="UniProtKB-SubCell"/>
</dbReference>
<keyword evidence="7 14" id="KW-0597">Phosphoprotein</keyword>
<evidence type="ECO:0000256" key="12">
    <source>
        <dbReference type="ARBA" id="ARBA00023012"/>
    </source>
</evidence>
<reference evidence="19" key="1">
    <citation type="submission" date="2016-05" db="EMBL/GenBank/DDBJ databases">
        <authorList>
            <person name="Liu B."/>
            <person name="Wang J."/>
            <person name="Zhu Y."/>
            <person name="Liu G."/>
            <person name="Chen Q."/>
            <person name="Chen Z."/>
            <person name="Lan J."/>
            <person name="Che J."/>
            <person name="Ge C."/>
            <person name="Shi H."/>
            <person name="Pan Z."/>
            <person name="Liu X."/>
        </authorList>
    </citation>
    <scope>NUCLEOTIDE SEQUENCE [LARGE SCALE GENOMIC DNA]</scope>
    <source>
        <strain evidence="19">FJAT-27215</strain>
    </source>
</reference>
<dbReference type="InterPro" id="IPR002545">
    <property type="entry name" value="CheW-lke_dom"/>
</dbReference>
<dbReference type="SMART" id="SM00073">
    <property type="entry name" value="HPT"/>
    <property type="match status" value="1"/>
</dbReference>
<sequence>MADFDLSAYLGVFLDEVDEQLQILDSEILILEEKPSDTQTIQNIFRAAHTLKGSSASMGFEKMKEFTHHLENVFDLIRNQLLTVTPALVDVIFESIDFIKRLKEAIVNGSLDKMDIVPHVDKLHQLKRDGEQPPKREEVTLKSTGKVPVKLDDYQKNVIQNAYTFGHNAVAVSVSLMKDTLMKNVRALLVHNNLREAGEIIAAFPPVEEMEKETDFTGEMTYILLTMQTKQEIIDIVSQVSDIESVDVVELAEADNDAPANEAADANVKETKEPEIIEKEKRSSIKQKVHPTVRVDVDRLEHLMNLVGELVIDQTRLVDVRSRLTENETSREDDIDTLDEVTNHLSRVITELQEGMMKTRMLPIEQLFNRFPRMVRDTAQKSEKEIEFIMEGKETELDRSLIEEISDPIIHLLRNSIDHGIEAPEEREKIGKPRKGKIVLRAAHEENHIVISIKDDGKGIDPQKVKESAIKRGSISEEEASKLTDKELIFLIFKSGVSTAEKITDISGRGVGMDIVRAHIENLNGLIDIESTVGEGTIFTVKLPLTLAIISSLLVKFGAKTFAIPLVNVLEIIRLNTDDIQIVNNKEVGLVRGRVLPLVRMKERLQIEDDESIPKHKHREFVIVVGIADKRIGLIADKTLGNQEIVIKSLGKYVGSPPYIAGATIMGDGSVALILDVSSVVREEGAQLLENVEINRKKELKEEQQFVTFKLDTEEYGLEIQRAKDIVSVPNITKVVNTSDDLLGIINLRGTMLPVVDLRKRFHLEVKEITQKSRIIVVENEGEDVGFLVDEVTQVLKTNHHQIEHPPAGSQYNHSDLIKGISKDGNRVVILLDFDKIIHSTDIQPIQQPFNNEEPILKAN</sequence>
<evidence type="ECO:0000256" key="10">
    <source>
        <dbReference type="ARBA" id="ARBA00022777"/>
    </source>
</evidence>
<dbReference type="CDD" id="cd16916">
    <property type="entry name" value="HATPase_CheA-like"/>
    <property type="match status" value="1"/>
</dbReference>
<feature type="modified residue" description="Phosphohistidine" evidence="14">
    <location>
        <position position="49"/>
    </location>
</feature>
<dbReference type="InterPro" id="IPR036097">
    <property type="entry name" value="HisK_dim/P_sf"/>
</dbReference>
<dbReference type="SUPFAM" id="SSF47384">
    <property type="entry name" value="Homodimeric domain of signal transducing histidine kinase"/>
    <property type="match status" value="1"/>
</dbReference>
<evidence type="ECO:0000256" key="14">
    <source>
        <dbReference type="PROSITE-ProRule" id="PRU00110"/>
    </source>
</evidence>
<dbReference type="InterPro" id="IPR004358">
    <property type="entry name" value="Sig_transdc_His_kin-like_C"/>
</dbReference>
<dbReference type="InterPro" id="IPR003594">
    <property type="entry name" value="HATPase_dom"/>
</dbReference>
<comment type="subcellular location">
    <subcellularLocation>
        <location evidence="2">Cytoplasm</location>
    </subcellularLocation>
</comment>
<dbReference type="Gene3D" id="3.30.70.1110">
    <property type="entry name" value="Histidine kinase CheA-like, P2 response regulator-binding domain"/>
    <property type="match status" value="1"/>
</dbReference>
<evidence type="ECO:0000259" key="15">
    <source>
        <dbReference type="PROSITE" id="PS50109"/>
    </source>
</evidence>
<dbReference type="Pfam" id="PF02895">
    <property type="entry name" value="H-kinase_dim"/>
    <property type="match status" value="1"/>
</dbReference>
<dbReference type="SUPFAM" id="SSF50341">
    <property type="entry name" value="CheW-like"/>
    <property type="match status" value="2"/>
</dbReference>
<evidence type="ECO:0000256" key="6">
    <source>
        <dbReference type="ARBA" id="ARBA00022500"/>
    </source>
</evidence>
<keyword evidence="12" id="KW-0902">Two-component regulatory system</keyword>
<dbReference type="Pfam" id="PF02518">
    <property type="entry name" value="HATPase_c"/>
    <property type="match status" value="1"/>
</dbReference>
<dbReference type="PROSITE" id="PS50109">
    <property type="entry name" value="HIS_KIN"/>
    <property type="match status" value="1"/>
</dbReference>
<dbReference type="InterPro" id="IPR037006">
    <property type="entry name" value="CheA-like_homodim_sf"/>
</dbReference>
<keyword evidence="6" id="KW-0145">Chemotaxis</keyword>
<dbReference type="SUPFAM" id="SSF47226">
    <property type="entry name" value="Histidine-containing phosphotransfer domain, HPT domain"/>
    <property type="match status" value="1"/>
</dbReference>
<evidence type="ECO:0000259" key="17">
    <source>
        <dbReference type="PROSITE" id="PS50894"/>
    </source>
</evidence>
<dbReference type="SMART" id="SM00260">
    <property type="entry name" value="CheW"/>
    <property type="match status" value="2"/>
</dbReference>
<dbReference type="FunFam" id="3.30.565.10:FF:000016">
    <property type="entry name" value="Chemotaxis protein CheA, putative"/>
    <property type="match status" value="1"/>
</dbReference>
<comment type="function">
    <text evidence="13">Involved in the transmission of sensory signals from the chemoreceptors to the flagellar motors. CheA is autophosphorylated; it can transfer its phosphate group to either CheB or CheY.</text>
</comment>
<dbReference type="Gene3D" id="1.10.287.560">
    <property type="entry name" value="Histidine kinase CheA-like, homodimeric domain"/>
    <property type="match status" value="1"/>
</dbReference>
<dbReference type="Gene3D" id="3.30.565.10">
    <property type="entry name" value="Histidine kinase-like ATPase, C-terminal domain"/>
    <property type="match status" value="1"/>
</dbReference>
<dbReference type="SUPFAM" id="SSF55874">
    <property type="entry name" value="ATPase domain of HSP90 chaperone/DNA topoisomerase II/histidine kinase"/>
    <property type="match status" value="1"/>
</dbReference>
<dbReference type="InterPro" id="IPR035891">
    <property type="entry name" value="CheY-binding_CheA"/>
</dbReference>
<organism evidence="18 19">
    <name type="scientific">Pseudobacillus wudalianchiensis</name>
    <dbReference type="NCBI Taxonomy" id="1743143"/>
    <lineage>
        <taxon>Bacteria</taxon>
        <taxon>Bacillati</taxon>
        <taxon>Bacillota</taxon>
        <taxon>Bacilli</taxon>
        <taxon>Bacillales</taxon>
        <taxon>Bacillaceae</taxon>
        <taxon>Pseudobacillus</taxon>
    </lineage>
</organism>
<evidence type="ECO:0000313" key="18">
    <source>
        <dbReference type="EMBL" id="OCA81951.1"/>
    </source>
</evidence>
<dbReference type="InterPro" id="IPR051315">
    <property type="entry name" value="Bact_Chemotaxis_CheA"/>
</dbReference>
<dbReference type="Pfam" id="PF07194">
    <property type="entry name" value="P2"/>
    <property type="match status" value="1"/>
</dbReference>
<dbReference type="Pfam" id="PF01584">
    <property type="entry name" value="CheW"/>
    <property type="match status" value="2"/>
</dbReference>
<dbReference type="InterPro" id="IPR036061">
    <property type="entry name" value="CheW-like_dom_sf"/>
</dbReference>
<proteinExistence type="predicted"/>
<dbReference type="Gene3D" id="2.40.50.180">
    <property type="entry name" value="CheA-289, Domain 4"/>
    <property type="match status" value="1"/>
</dbReference>
<dbReference type="SMART" id="SM01231">
    <property type="entry name" value="H-kinase_dim"/>
    <property type="match status" value="1"/>
</dbReference>
<feature type="domain" description="CheW-like" evidence="16">
    <location>
        <begin position="549"/>
        <end position="686"/>
    </location>
</feature>
<dbReference type="InterPro" id="IPR036641">
    <property type="entry name" value="HPT_dom_sf"/>
</dbReference>
<evidence type="ECO:0000256" key="8">
    <source>
        <dbReference type="ARBA" id="ARBA00022679"/>
    </source>
</evidence>
<dbReference type="PANTHER" id="PTHR43395">
    <property type="entry name" value="SENSOR HISTIDINE KINASE CHEA"/>
    <property type="match status" value="1"/>
</dbReference>
<dbReference type="InterPro" id="IPR005467">
    <property type="entry name" value="His_kinase_dom"/>
</dbReference>
<evidence type="ECO:0000256" key="3">
    <source>
        <dbReference type="ARBA" id="ARBA00012438"/>
    </source>
</evidence>
<evidence type="ECO:0000256" key="11">
    <source>
        <dbReference type="ARBA" id="ARBA00022840"/>
    </source>
</evidence>
<feature type="domain" description="HPt" evidence="17">
    <location>
        <begin position="2"/>
        <end position="106"/>
    </location>
</feature>
<keyword evidence="9" id="KW-0547">Nucleotide-binding</keyword>
<evidence type="ECO:0000256" key="1">
    <source>
        <dbReference type="ARBA" id="ARBA00000085"/>
    </source>
</evidence>
<dbReference type="GO" id="GO:0000155">
    <property type="term" value="F:phosphorelay sensor kinase activity"/>
    <property type="evidence" value="ECO:0007669"/>
    <property type="project" value="InterPro"/>
</dbReference>
<dbReference type="InterPro" id="IPR008207">
    <property type="entry name" value="Sig_transdc_His_kin_Hpt_dom"/>
</dbReference>
<dbReference type="InterPro" id="IPR036890">
    <property type="entry name" value="HATPase_C_sf"/>
</dbReference>
<protein>
    <recommendedName>
        <fullName evidence="4">Chemotaxis protein CheA</fullName>
        <ecNumber evidence="3">2.7.13.3</ecNumber>
    </recommendedName>
</protein>
<dbReference type="Gene3D" id="1.20.120.160">
    <property type="entry name" value="HPT domain"/>
    <property type="match status" value="1"/>
</dbReference>
<keyword evidence="5" id="KW-0963">Cytoplasm</keyword>
<gene>
    <name evidence="18" type="ORF">A8F95_14645</name>
</gene>
<comment type="catalytic activity">
    <reaction evidence="1">
        <text>ATP + protein L-histidine = ADP + protein N-phospho-L-histidine.</text>
        <dbReference type="EC" id="2.7.13.3"/>
    </reaction>
</comment>
<dbReference type="GO" id="GO:0005524">
    <property type="term" value="F:ATP binding"/>
    <property type="evidence" value="ECO:0007669"/>
    <property type="project" value="UniProtKB-KW"/>
</dbReference>
<evidence type="ECO:0000313" key="19">
    <source>
        <dbReference type="Proteomes" id="UP000092578"/>
    </source>
</evidence>
<evidence type="ECO:0000256" key="4">
    <source>
        <dbReference type="ARBA" id="ARBA00021495"/>
    </source>
</evidence>
<feature type="domain" description="Histidine kinase" evidence="15">
    <location>
        <begin position="299"/>
        <end position="547"/>
    </location>
</feature>
<dbReference type="Gene3D" id="2.30.30.40">
    <property type="entry name" value="SH3 Domains"/>
    <property type="match status" value="2"/>
</dbReference>
<dbReference type="EMBL" id="MAYT01000030">
    <property type="protein sequence ID" value="OCA81951.1"/>
    <property type="molecule type" value="Genomic_DNA"/>
</dbReference>
<dbReference type="InterPro" id="IPR037052">
    <property type="entry name" value="CheA-like_P2_sf"/>
</dbReference>
<dbReference type="PRINTS" id="PR00344">
    <property type="entry name" value="BCTRLSENSOR"/>
</dbReference>
<dbReference type="InterPro" id="IPR010808">
    <property type="entry name" value="CheA_P2-bd"/>
</dbReference>
<dbReference type="EC" id="2.7.13.3" evidence="3"/>
<dbReference type="Pfam" id="PF01627">
    <property type="entry name" value="Hpt"/>
    <property type="match status" value="1"/>
</dbReference>
<evidence type="ECO:0000256" key="5">
    <source>
        <dbReference type="ARBA" id="ARBA00022490"/>
    </source>
</evidence>
<evidence type="ECO:0000256" key="9">
    <source>
        <dbReference type="ARBA" id="ARBA00022741"/>
    </source>
</evidence>
<dbReference type="Proteomes" id="UP000092578">
    <property type="component" value="Unassembled WGS sequence"/>
</dbReference>
<name>A0A1B9ADS1_9BACI</name>
<dbReference type="SUPFAM" id="SSF55052">
    <property type="entry name" value="CheY-binding domain of CheA"/>
    <property type="match status" value="1"/>
</dbReference>
<dbReference type="SMART" id="SM00387">
    <property type="entry name" value="HATPase_c"/>
    <property type="match status" value="1"/>
</dbReference>
<dbReference type="PANTHER" id="PTHR43395:SF10">
    <property type="entry name" value="CHEMOTAXIS PROTEIN CHEA"/>
    <property type="match status" value="1"/>
</dbReference>
<keyword evidence="8" id="KW-0808">Transferase</keyword>
<evidence type="ECO:0000256" key="7">
    <source>
        <dbReference type="ARBA" id="ARBA00022553"/>
    </source>
</evidence>
<evidence type="ECO:0000256" key="2">
    <source>
        <dbReference type="ARBA" id="ARBA00004496"/>
    </source>
</evidence>
<dbReference type="PROSITE" id="PS50851">
    <property type="entry name" value="CHEW"/>
    <property type="match status" value="2"/>
</dbReference>
<dbReference type="CDD" id="cd00088">
    <property type="entry name" value="HPT"/>
    <property type="match status" value="1"/>
</dbReference>
<dbReference type="CDD" id="cd00731">
    <property type="entry name" value="CheA_reg"/>
    <property type="match status" value="1"/>
</dbReference>